<dbReference type="GO" id="GO:0097361">
    <property type="term" value="C:cytosolic [4Fe-4S] assembly targeting complex"/>
    <property type="evidence" value="ECO:0007669"/>
    <property type="project" value="InterPro"/>
</dbReference>
<dbReference type="SMART" id="SM00320">
    <property type="entry name" value="WD40"/>
    <property type="match status" value="7"/>
</dbReference>
<evidence type="ECO:0000256" key="3">
    <source>
        <dbReference type="HAMAP-Rule" id="MF_03037"/>
    </source>
</evidence>
<name>A0A6A6C7F8_ZASCE</name>
<dbReference type="InterPro" id="IPR015943">
    <property type="entry name" value="WD40/YVTN_repeat-like_dom_sf"/>
</dbReference>
<dbReference type="Gene3D" id="2.130.10.10">
    <property type="entry name" value="YVTN repeat-like/Quinoprotein amine dehydrogenase"/>
    <property type="match status" value="1"/>
</dbReference>
<keyword evidence="7" id="KW-1185">Reference proteome</keyword>
<dbReference type="EMBL" id="ML993618">
    <property type="protein sequence ID" value="KAF2161669.1"/>
    <property type="molecule type" value="Genomic_DNA"/>
</dbReference>
<sequence>MPQQLKPLATFRPPCNARTWLSTPHPHLPILATACSDKTVRIYSLQNFQQQATISGGHKRSIRNCCWRPNSVGESVLATGSFDASVGIWKRWEENAGAGASGGEVDFTGKGLSGGGDGGDGEDDEEWRLEVILDGHDSEIKSLQFCPTAPLLATCSRDKSVWVWEELDDGENFETMAVLQDHEGDVKCVGWHPAEQLLASGSYDDTVRLWREDVDDWACCALLKGHAGTVWWVEFEGVEVSRGLREGAVGEEQRAWLEEREKSGPRLMTCSDDKTIRVWRRKPKEKKEVGGHSTGMPSIWKNRDFEEQWYEEAQLPAVHDRPIYTVNWSRKTGRVVSTGSDGKIVVYEEVWKHGDVEMSDAALPSTTDNTSGKSLTEWVIVADAENAHDVFEVNHVVWVERCDKGKRFEGEEVVVSTGDDGEVKVWTLD</sequence>
<evidence type="ECO:0000313" key="6">
    <source>
        <dbReference type="EMBL" id="KAF2161669.1"/>
    </source>
</evidence>
<dbReference type="OrthoDB" id="284782at2759"/>
<feature type="repeat" description="WD" evidence="4">
    <location>
        <begin position="133"/>
        <end position="165"/>
    </location>
</feature>
<comment type="function">
    <text evidence="3">Essential component of the cytosolic iron-sulfur (Fe/S) protein assembly machinery. Required for the maturation of extramitochondrial Fe/S proteins.</text>
</comment>
<dbReference type="InterPro" id="IPR020472">
    <property type="entry name" value="WD40_PAC1"/>
</dbReference>
<reference evidence="6" key="1">
    <citation type="journal article" date="2020" name="Stud. Mycol.">
        <title>101 Dothideomycetes genomes: a test case for predicting lifestyles and emergence of pathogens.</title>
        <authorList>
            <person name="Haridas S."/>
            <person name="Albert R."/>
            <person name="Binder M."/>
            <person name="Bloem J."/>
            <person name="Labutti K."/>
            <person name="Salamov A."/>
            <person name="Andreopoulos B."/>
            <person name="Baker S."/>
            <person name="Barry K."/>
            <person name="Bills G."/>
            <person name="Bluhm B."/>
            <person name="Cannon C."/>
            <person name="Castanera R."/>
            <person name="Culley D."/>
            <person name="Daum C."/>
            <person name="Ezra D."/>
            <person name="Gonzalez J."/>
            <person name="Henrissat B."/>
            <person name="Kuo A."/>
            <person name="Liang C."/>
            <person name="Lipzen A."/>
            <person name="Lutzoni F."/>
            <person name="Magnuson J."/>
            <person name="Mondo S."/>
            <person name="Nolan M."/>
            <person name="Ohm R."/>
            <person name="Pangilinan J."/>
            <person name="Park H.-J."/>
            <person name="Ramirez L."/>
            <person name="Alfaro M."/>
            <person name="Sun H."/>
            <person name="Tritt A."/>
            <person name="Yoshinaga Y."/>
            <person name="Zwiers L.-H."/>
            <person name="Turgeon B."/>
            <person name="Goodwin S."/>
            <person name="Spatafora J."/>
            <person name="Crous P."/>
            <person name="Grigoriev I."/>
        </authorList>
    </citation>
    <scope>NUCLEOTIDE SEQUENCE</scope>
    <source>
        <strain evidence="6">ATCC 36951</strain>
    </source>
</reference>
<feature type="repeat" description="WD" evidence="4">
    <location>
        <begin position="414"/>
        <end position="429"/>
    </location>
</feature>
<feature type="repeat" description="WD" evidence="4">
    <location>
        <begin position="179"/>
        <end position="210"/>
    </location>
</feature>
<dbReference type="PROSITE" id="PS50082">
    <property type="entry name" value="WD_REPEATS_2"/>
    <property type="match status" value="4"/>
</dbReference>
<dbReference type="GO" id="GO:0016226">
    <property type="term" value="P:iron-sulfur cluster assembly"/>
    <property type="evidence" value="ECO:0007669"/>
    <property type="project" value="UniProtKB-UniRule"/>
</dbReference>
<organism evidence="6 7">
    <name type="scientific">Zasmidium cellare ATCC 36951</name>
    <dbReference type="NCBI Taxonomy" id="1080233"/>
    <lineage>
        <taxon>Eukaryota</taxon>
        <taxon>Fungi</taxon>
        <taxon>Dikarya</taxon>
        <taxon>Ascomycota</taxon>
        <taxon>Pezizomycotina</taxon>
        <taxon>Dothideomycetes</taxon>
        <taxon>Dothideomycetidae</taxon>
        <taxon>Mycosphaerellales</taxon>
        <taxon>Mycosphaerellaceae</taxon>
        <taxon>Zasmidium</taxon>
    </lineage>
</organism>
<keyword evidence="2" id="KW-0677">Repeat</keyword>
<dbReference type="InterPro" id="IPR036322">
    <property type="entry name" value="WD40_repeat_dom_sf"/>
</dbReference>
<dbReference type="SUPFAM" id="SSF50978">
    <property type="entry name" value="WD40 repeat-like"/>
    <property type="match status" value="1"/>
</dbReference>
<feature type="repeat" description="WD" evidence="4">
    <location>
        <begin position="55"/>
        <end position="90"/>
    </location>
</feature>
<dbReference type="AlphaFoldDB" id="A0A6A6C7F8"/>
<gene>
    <name evidence="3" type="primary">CIA1</name>
    <name evidence="6" type="ORF">M409DRAFT_69721</name>
</gene>
<dbReference type="PANTHER" id="PTHR19920:SF0">
    <property type="entry name" value="CYTOSOLIC IRON-SULFUR PROTEIN ASSEMBLY PROTEIN CIAO1-RELATED"/>
    <property type="match status" value="1"/>
</dbReference>
<proteinExistence type="inferred from homology"/>
<evidence type="ECO:0000313" key="7">
    <source>
        <dbReference type="Proteomes" id="UP000799537"/>
    </source>
</evidence>
<feature type="region of interest" description="Disordered" evidence="5">
    <location>
        <begin position="99"/>
        <end position="124"/>
    </location>
</feature>
<evidence type="ECO:0000256" key="4">
    <source>
        <dbReference type="PROSITE-ProRule" id="PRU00221"/>
    </source>
</evidence>
<dbReference type="CDD" id="cd00200">
    <property type="entry name" value="WD40"/>
    <property type="match status" value="1"/>
</dbReference>
<dbReference type="PROSITE" id="PS50294">
    <property type="entry name" value="WD_REPEATS_REGION"/>
    <property type="match status" value="2"/>
</dbReference>
<dbReference type="PANTHER" id="PTHR19920">
    <property type="entry name" value="WD40 PROTEIN CIAO1"/>
    <property type="match status" value="1"/>
</dbReference>
<protein>
    <recommendedName>
        <fullName evidence="3">Probable cytosolic iron-sulfur protein assembly protein 1</fullName>
    </recommendedName>
</protein>
<keyword evidence="1 4" id="KW-0853">WD repeat</keyword>
<evidence type="ECO:0000256" key="1">
    <source>
        <dbReference type="ARBA" id="ARBA00022574"/>
    </source>
</evidence>
<dbReference type="HAMAP" id="MF_03037">
    <property type="entry name" value="ciao1"/>
    <property type="match status" value="1"/>
</dbReference>
<comment type="similarity">
    <text evidence="3">Belongs to the WD repeat CIA1 family.</text>
</comment>
<dbReference type="PRINTS" id="PR00320">
    <property type="entry name" value="GPROTEINBRPT"/>
</dbReference>
<accession>A0A6A6C7F8</accession>
<dbReference type="InterPro" id="IPR001680">
    <property type="entry name" value="WD40_rpt"/>
</dbReference>
<evidence type="ECO:0000256" key="5">
    <source>
        <dbReference type="SAM" id="MobiDB-lite"/>
    </source>
</evidence>
<evidence type="ECO:0000256" key="2">
    <source>
        <dbReference type="ARBA" id="ARBA00022737"/>
    </source>
</evidence>
<dbReference type="Proteomes" id="UP000799537">
    <property type="component" value="Unassembled WGS sequence"/>
</dbReference>
<dbReference type="PROSITE" id="PS51257">
    <property type="entry name" value="PROKAR_LIPOPROTEIN"/>
    <property type="match status" value="1"/>
</dbReference>
<dbReference type="InterPro" id="IPR028608">
    <property type="entry name" value="CIAO1/Cia1"/>
</dbReference>
<dbReference type="Pfam" id="PF00400">
    <property type="entry name" value="WD40"/>
    <property type="match status" value="4"/>
</dbReference>